<evidence type="ECO:0000313" key="2">
    <source>
        <dbReference type="EMBL" id="GGL60811.1"/>
    </source>
</evidence>
<keyword evidence="1" id="KW-0472">Membrane</keyword>
<dbReference type="EMBL" id="BMPG01000002">
    <property type="protein sequence ID" value="GGL60811.1"/>
    <property type="molecule type" value="Genomic_DNA"/>
</dbReference>
<feature type="transmembrane region" description="Helical" evidence="1">
    <location>
        <begin position="12"/>
        <end position="31"/>
    </location>
</feature>
<keyword evidence="1" id="KW-1133">Transmembrane helix</keyword>
<reference evidence="2" key="2">
    <citation type="submission" date="2020-09" db="EMBL/GenBank/DDBJ databases">
        <authorList>
            <person name="Sun Q."/>
            <person name="Ohkuma M."/>
        </authorList>
    </citation>
    <scope>NUCLEOTIDE SEQUENCE</scope>
    <source>
        <strain evidence="2">JCM 19596</strain>
    </source>
</reference>
<proteinExistence type="predicted"/>
<keyword evidence="1" id="KW-0812">Transmembrane</keyword>
<evidence type="ECO:0000313" key="3">
    <source>
        <dbReference type="Proteomes" id="UP000607197"/>
    </source>
</evidence>
<protein>
    <submittedName>
        <fullName evidence="2">Uncharacterized protein</fullName>
    </submittedName>
</protein>
<sequence length="79" mass="8668">MDSGRLIYRLTEAYVVLLAIGAVVTVVWLYVPRIAASPTLAGLWFAIGGFGALVAVTVILAQRGRNSPQENRRGRDRQR</sequence>
<dbReference type="Proteomes" id="UP000607197">
    <property type="component" value="Unassembled WGS sequence"/>
</dbReference>
<evidence type="ECO:0000256" key="1">
    <source>
        <dbReference type="SAM" id="Phobius"/>
    </source>
</evidence>
<dbReference type="AlphaFoldDB" id="A0A830FMG1"/>
<name>A0A830FMG1_9EURY</name>
<feature type="transmembrane region" description="Helical" evidence="1">
    <location>
        <begin position="43"/>
        <end position="61"/>
    </location>
</feature>
<organism evidence="2 3">
    <name type="scientific">Halocalculus aciditolerans</name>
    <dbReference type="NCBI Taxonomy" id="1383812"/>
    <lineage>
        <taxon>Archaea</taxon>
        <taxon>Methanobacteriati</taxon>
        <taxon>Methanobacteriota</taxon>
        <taxon>Stenosarchaea group</taxon>
        <taxon>Halobacteria</taxon>
        <taxon>Halobacteriales</taxon>
        <taxon>Halobacteriaceae</taxon>
        <taxon>Halocalculus</taxon>
    </lineage>
</organism>
<keyword evidence="3" id="KW-1185">Reference proteome</keyword>
<reference evidence="2" key="1">
    <citation type="journal article" date="2014" name="Int. J. Syst. Evol. Microbiol.">
        <title>Complete genome sequence of Corynebacterium casei LMG S-19264T (=DSM 44701T), isolated from a smear-ripened cheese.</title>
        <authorList>
            <consortium name="US DOE Joint Genome Institute (JGI-PGF)"/>
            <person name="Walter F."/>
            <person name="Albersmeier A."/>
            <person name="Kalinowski J."/>
            <person name="Ruckert C."/>
        </authorList>
    </citation>
    <scope>NUCLEOTIDE SEQUENCE</scope>
    <source>
        <strain evidence="2">JCM 19596</strain>
    </source>
</reference>
<accession>A0A830FMG1</accession>
<gene>
    <name evidence="2" type="ORF">GCM10009039_18830</name>
</gene>
<dbReference type="OrthoDB" id="270942at2157"/>
<comment type="caution">
    <text evidence="2">The sequence shown here is derived from an EMBL/GenBank/DDBJ whole genome shotgun (WGS) entry which is preliminary data.</text>
</comment>
<dbReference type="RefSeq" id="WP_188978266.1">
    <property type="nucleotide sequence ID" value="NZ_BMPG01000002.1"/>
</dbReference>